<keyword evidence="2" id="KW-1185">Reference proteome</keyword>
<sequence length="550" mass="62209">MGEQLEEVAVGTRVSCDGHYGVVRYCGPVVDTKGTWLGIEWEDPYRGKHNGCHNGVQYFQTRSEMKVPSMNLTLTAMAVGPNNVSSGSFIRPQKVERTLSVADAVREKYFSTLSDLEAPSLSEDQDVLLLQFTPNRTVQFVGPEKITAILSRGETIREVVLANMPVDRPGNDGELAGLVPKLQCLVLTHTMLSTWEQVAQITRQLPYLSELHLSKNMLEIPKEPAELRDYFRSVRQMVLRGVGYSWDQALQCAEMWPWVENLVLSLNGISVLRPPPEMLFQQLERLSLQDNPISSWETVCHLGHLPRLKSLSLADCDLTSISFPDTPPGQKTPLFANLVILNLHNNRLEEWVSIAELNKLARLEDLFVKGNPVTVRERRHISRCLLVAHLGNLQLLDRMAVTRDERREAGIYYVNRFFPLWVQCGGTAEGGTPSPEFLREHPRFLSLLKTYGAPETVPDGKTSSLNKRVITVEIHAPQEPDRGPIRKRLPLSMSVEKLKALVMQLFPRKGSRFCLSLASLEEGKESVLDKERRDLSFYDITDGSRIYVRW</sequence>
<gene>
    <name evidence="1" type="ORF">HPB49_000315</name>
</gene>
<evidence type="ECO:0000313" key="1">
    <source>
        <dbReference type="EMBL" id="KAH7940451.1"/>
    </source>
</evidence>
<protein>
    <submittedName>
        <fullName evidence="1">Uncharacterized protein</fullName>
    </submittedName>
</protein>
<organism evidence="1 2">
    <name type="scientific">Dermacentor silvarum</name>
    <name type="common">Tick</name>
    <dbReference type="NCBI Taxonomy" id="543639"/>
    <lineage>
        <taxon>Eukaryota</taxon>
        <taxon>Metazoa</taxon>
        <taxon>Ecdysozoa</taxon>
        <taxon>Arthropoda</taxon>
        <taxon>Chelicerata</taxon>
        <taxon>Arachnida</taxon>
        <taxon>Acari</taxon>
        <taxon>Parasitiformes</taxon>
        <taxon>Ixodida</taxon>
        <taxon>Ixodoidea</taxon>
        <taxon>Ixodidae</taxon>
        <taxon>Rhipicephalinae</taxon>
        <taxon>Dermacentor</taxon>
    </lineage>
</organism>
<comment type="caution">
    <text evidence="1">The sequence shown here is derived from an EMBL/GenBank/DDBJ whole genome shotgun (WGS) entry which is preliminary data.</text>
</comment>
<accession>A0ACB8CCM6</accession>
<reference evidence="1" key="1">
    <citation type="submission" date="2020-05" db="EMBL/GenBank/DDBJ databases">
        <title>Large-scale comparative analyses of tick genomes elucidate their genetic diversity and vector capacities.</title>
        <authorList>
            <person name="Jia N."/>
            <person name="Wang J."/>
            <person name="Shi W."/>
            <person name="Du L."/>
            <person name="Sun Y."/>
            <person name="Zhan W."/>
            <person name="Jiang J."/>
            <person name="Wang Q."/>
            <person name="Zhang B."/>
            <person name="Ji P."/>
            <person name="Sakyi L.B."/>
            <person name="Cui X."/>
            <person name="Yuan T."/>
            <person name="Jiang B."/>
            <person name="Yang W."/>
            <person name="Lam T.T.-Y."/>
            <person name="Chang Q."/>
            <person name="Ding S."/>
            <person name="Wang X."/>
            <person name="Zhu J."/>
            <person name="Ruan X."/>
            <person name="Zhao L."/>
            <person name="Wei J."/>
            <person name="Que T."/>
            <person name="Du C."/>
            <person name="Cheng J."/>
            <person name="Dai P."/>
            <person name="Han X."/>
            <person name="Huang E."/>
            <person name="Gao Y."/>
            <person name="Liu J."/>
            <person name="Shao H."/>
            <person name="Ye R."/>
            <person name="Li L."/>
            <person name="Wei W."/>
            <person name="Wang X."/>
            <person name="Wang C."/>
            <person name="Yang T."/>
            <person name="Huo Q."/>
            <person name="Li W."/>
            <person name="Guo W."/>
            <person name="Chen H."/>
            <person name="Zhou L."/>
            <person name="Ni X."/>
            <person name="Tian J."/>
            <person name="Zhou Y."/>
            <person name="Sheng Y."/>
            <person name="Liu T."/>
            <person name="Pan Y."/>
            <person name="Xia L."/>
            <person name="Li J."/>
            <person name="Zhao F."/>
            <person name="Cao W."/>
        </authorList>
    </citation>
    <scope>NUCLEOTIDE SEQUENCE</scope>
    <source>
        <strain evidence="1">Dsil-2018</strain>
    </source>
</reference>
<dbReference type="Proteomes" id="UP000821865">
    <property type="component" value="Chromosome 7"/>
</dbReference>
<proteinExistence type="predicted"/>
<dbReference type="EMBL" id="CM023476">
    <property type="protein sequence ID" value="KAH7940451.1"/>
    <property type="molecule type" value="Genomic_DNA"/>
</dbReference>
<evidence type="ECO:0000313" key="2">
    <source>
        <dbReference type="Proteomes" id="UP000821865"/>
    </source>
</evidence>
<name>A0ACB8CCM6_DERSI</name>